<keyword evidence="2" id="KW-1185">Reference proteome</keyword>
<name>A0AAF1B4N0_DAUCS</name>
<reference evidence="1" key="1">
    <citation type="journal article" date="2016" name="Nat. Genet.">
        <title>A high-quality carrot genome assembly provides new insights into carotenoid accumulation and asterid genome evolution.</title>
        <authorList>
            <person name="Iorizzo M."/>
            <person name="Ellison S."/>
            <person name="Senalik D."/>
            <person name="Zeng P."/>
            <person name="Satapoomin P."/>
            <person name="Huang J."/>
            <person name="Bowman M."/>
            <person name="Iovene M."/>
            <person name="Sanseverino W."/>
            <person name="Cavagnaro P."/>
            <person name="Yildiz M."/>
            <person name="Macko-Podgorni A."/>
            <person name="Moranska E."/>
            <person name="Grzebelus E."/>
            <person name="Grzebelus D."/>
            <person name="Ashrafi H."/>
            <person name="Zheng Z."/>
            <person name="Cheng S."/>
            <person name="Spooner D."/>
            <person name="Van Deynze A."/>
            <person name="Simon P."/>
        </authorList>
    </citation>
    <scope>NUCLEOTIDE SEQUENCE</scope>
    <source>
        <tissue evidence="1">Leaf</tissue>
    </source>
</reference>
<protein>
    <recommendedName>
        <fullName evidence="3">Reverse transcriptase domain-containing protein</fullName>
    </recommendedName>
</protein>
<dbReference type="Proteomes" id="UP000077755">
    <property type="component" value="Chromosome 6"/>
</dbReference>
<dbReference type="PANTHER" id="PTHR33116:SF78">
    <property type="entry name" value="OS12G0587133 PROTEIN"/>
    <property type="match status" value="1"/>
</dbReference>
<evidence type="ECO:0000313" key="2">
    <source>
        <dbReference type="Proteomes" id="UP000077755"/>
    </source>
</evidence>
<sequence length="268" mass="31535">MKRAESLGLIKGIKWSQEGESITHLQFADDTIVFLQLKIMSICNLKTVLQILQLVSDIIGCKQGEWPLSYLGAKLGSNPRRKVFWKLLVDKCKDKLSAWKCCSLNQAGRTTLIKSVFNSIPIYWFQIYKIPKGIRDSIDKLRRGFFLGEIGQKYAQDRRKLHLINWKQVCMPKCKGGLGIGNLKARNHALLLKWWWRWFKDIDFYWWRVIKNKYNLLPYKGIEKCASREDLSYITKDICSVKDEPWRSQFLFVSSIRWQVRNGESVFF</sequence>
<proteinExistence type="predicted"/>
<evidence type="ECO:0008006" key="3">
    <source>
        <dbReference type="Google" id="ProtNLM"/>
    </source>
</evidence>
<dbReference type="PANTHER" id="PTHR33116">
    <property type="entry name" value="REVERSE TRANSCRIPTASE ZINC-BINDING DOMAIN-CONTAINING PROTEIN-RELATED-RELATED"/>
    <property type="match status" value="1"/>
</dbReference>
<accession>A0AAF1B4N0</accession>
<gene>
    <name evidence="1" type="ORF">DCAR_0623247</name>
</gene>
<dbReference type="EMBL" id="CP093348">
    <property type="protein sequence ID" value="WOH03847.1"/>
    <property type="molecule type" value="Genomic_DNA"/>
</dbReference>
<evidence type="ECO:0000313" key="1">
    <source>
        <dbReference type="EMBL" id="WOH03847.1"/>
    </source>
</evidence>
<organism evidence="1 2">
    <name type="scientific">Daucus carota subsp. sativus</name>
    <name type="common">Carrot</name>
    <dbReference type="NCBI Taxonomy" id="79200"/>
    <lineage>
        <taxon>Eukaryota</taxon>
        <taxon>Viridiplantae</taxon>
        <taxon>Streptophyta</taxon>
        <taxon>Embryophyta</taxon>
        <taxon>Tracheophyta</taxon>
        <taxon>Spermatophyta</taxon>
        <taxon>Magnoliopsida</taxon>
        <taxon>eudicotyledons</taxon>
        <taxon>Gunneridae</taxon>
        <taxon>Pentapetalae</taxon>
        <taxon>asterids</taxon>
        <taxon>campanulids</taxon>
        <taxon>Apiales</taxon>
        <taxon>Apiaceae</taxon>
        <taxon>Apioideae</taxon>
        <taxon>Scandiceae</taxon>
        <taxon>Daucinae</taxon>
        <taxon>Daucus</taxon>
        <taxon>Daucus sect. Daucus</taxon>
    </lineage>
</organism>
<reference evidence="1" key="2">
    <citation type="submission" date="2022-03" db="EMBL/GenBank/DDBJ databases">
        <title>Draft title - Genomic analysis of global carrot germplasm unveils the trajectory of domestication and the origin of high carotenoid orange carrot.</title>
        <authorList>
            <person name="Iorizzo M."/>
            <person name="Ellison S."/>
            <person name="Senalik D."/>
            <person name="Macko-Podgorni A."/>
            <person name="Grzebelus D."/>
            <person name="Bostan H."/>
            <person name="Rolling W."/>
            <person name="Curaba J."/>
            <person name="Simon P."/>
        </authorList>
    </citation>
    <scope>NUCLEOTIDE SEQUENCE</scope>
    <source>
        <tissue evidence="1">Leaf</tissue>
    </source>
</reference>
<dbReference type="AlphaFoldDB" id="A0AAF1B4N0"/>